<accession>A0A2U1QBC3</accession>
<keyword evidence="2" id="KW-1185">Reference proteome</keyword>
<dbReference type="AlphaFoldDB" id="A0A2U1QBC3"/>
<protein>
    <submittedName>
        <fullName evidence="1">Pentatricopeptide repeat superfamily protein</fullName>
    </submittedName>
</protein>
<name>A0A2U1QBC3_ARTAN</name>
<dbReference type="STRING" id="35608.A0A2U1QBC3"/>
<reference evidence="1 2" key="1">
    <citation type="journal article" date="2018" name="Mol. Plant">
        <title>The genome of Artemisia annua provides insight into the evolution of Asteraceae family and artemisinin biosynthesis.</title>
        <authorList>
            <person name="Shen Q."/>
            <person name="Zhang L."/>
            <person name="Liao Z."/>
            <person name="Wang S."/>
            <person name="Yan T."/>
            <person name="Shi P."/>
            <person name="Liu M."/>
            <person name="Fu X."/>
            <person name="Pan Q."/>
            <person name="Wang Y."/>
            <person name="Lv Z."/>
            <person name="Lu X."/>
            <person name="Zhang F."/>
            <person name="Jiang W."/>
            <person name="Ma Y."/>
            <person name="Chen M."/>
            <person name="Hao X."/>
            <person name="Li L."/>
            <person name="Tang Y."/>
            <person name="Lv G."/>
            <person name="Zhou Y."/>
            <person name="Sun X."/>
            <person name="Brodelius P.E."/>
            <person name="Rose J.K.C."/>
            <person name="Tang K."/>
        </authorList>
    </citation>
    <scope>NUCLEOTIDE SEQUENCE [LARGE SCALE GENOMIC DNA]</scope>
    <source>
        <strain evidence="2">cv. Huhao1</strain>
        <tissue evidence="1">Leaf</tissue>
    </source>
</reference>
<dbReference type="InterPro" id="IPR046960">
    <property type="entry name" value="PPR_At4g14850-like_plant"/>
</dbReference>
<proteinExistence type="predicted"/>
<dbReference type="InterPro" id="IPR011990">
    <property type="entry name" value="TPR-like_helical_dom_sf"/>
</dbReference>
<dbReference type="EMBL" id="PKPP01000251">
    <property type="protein sequence ID" value="PWA95304.1"/>
    <property type="molecule type" value="Genomic_DNA"/>
</dbReference>
<sequence length="105" mass="11750">MGSCHKVFGEMSQQVVVSWTWLITGLIGNMGCLRKLVVFERIVKEGVVSNRVTMVNVVAACTGVGTLTQVFGVQEARDVFLNMEEKNVFAWVLKDLVNTKLVKMW</sequence>
<dbReference type="PANTHER" id="PTHR47926">
    <property type="entry name" value="PENTATRICOPEPTIDE REPEAT-CONTAINING PROTEIN"/>
    <property type="match status" value="1"/>
</dbReference>
<dbReference type="GO" id="GO:0009451">
    <property type="term" value="P:RNA modification"/>
    <property type="evidence" value="ECO:0007669"/>
    <property type="project" value="InterPro"/>
</dbReference>
<comment type="caution">
    <text evidence="1">The sequence shown here is derived from an EMBL/GenBank/DDBJ whole genome shotgun (WGS) entry which is preliminary data.</text>
</comment>
<dbReference type="GO" id="GO:0003723">
    <property type="term" value="F:RNA binding"/>
    <property type="evidence" value="ECO:0007669"/>
    <property type="project" value="InterPro"/>
</dbReference>
<evidence type="ECO:0000313" key="2">
    <source>
        <dbReference type="Proteomes" id="UP000245207"/>
    </source>
</evidence>
<dbReference type="Gene3D" id="1.25.40.10">
    <property type="entry name" value="Tetratricopeptide repeat domain"/>
    <property type="match status" value="1"/>
</dbReference>
<evidence type="ECO:0000313" key="1">
    <source>
        <dbReference type="EMBL" id="PWA95304.1"/>
    </source>
</evidence>
<gene>
    <name evidence="1" type="ORF">CTI12_AA049870</name>
</gene>
<dbReference type="Proteomes" id="UP000245207">
    <property type="component" value="Unassembled WGS sequence"/>
</dbReference>
<organism evidence="1 2">
    <name type="scientific">Artemisia annua</name>
    <name type="common">Sweet wormwood</name>
    <dbReference type="NCBI Taxonomy" id="35608"/>
    <lineage>
        <taxon>Eukaryota</taxon>
        <taxon>Viridiplantae</taxon>
        <taxon>Streptophyta</taxon>
        <taxon>Embryophyta</taxon>
        <taxon>Tracheophyta</taxon>
        <taxon>Spermatophyta</taxon>
        <taxon>Magnoliopsida</taxon>
        <taxon>eudicotyledons</taxon>
        <taxon>Gunneridae</taxon>
        <taxon>Pentapetalae</taxon>
        <taxon>asterids</taxon>
        <taxon>campanulids</taxon>
        <taxon>Asterales</taxon>
        <taxon>Asteraceae</taxon>
        <taxon>Asteroideae</taxon>
        <taxon>Anthemideae</taxon>
        <taxon>Artemisiinae</taxon>
        <taxon>Artemisia</taxon>
    </lineage>
</organism>